<evidence type="ECO:0000313" key="7">
    <source>
        <dbReference type="Proteomes" id="UP001526426"/>
    </source>
</evidence>
<dbReference type="InterPro" id="IPR013655">
    <property type="entry name" value="PAS_fold_3"/>
</dbReference>
<dbReference type="EMBL" id="JAIHOM010000020">
    <property type="protein sequence ID" value="MCW6035786.1"/>
    <property type="molecule type" value="Genomic_DNA"/>
</dbReference>
<feature type="domain" description="GGDEF" evidence="5">
    <location>
        <begin position="583"/>
        <end position="716"/>
    </location>
</feature>
<dbReference type="NCBIfam" id="TIGR00254">
    <property type="entry name" value="GGDEF"/>
    <property type="match status" value="1"/>
</dbReference>
<dbReference type="CDD" id="cd01949">
    <property type="entry name" value="GGDEF"/>
    <property type="match status" value="1"/>
</dbReference>
<dbReference type="SMART" id="SM00052">
    <property type="entry name" value="EAL"/>
    <property type="match status" value="1"/>
</dbReference>
<dbReference type="Pfam" id="PF08447">
    <property type="entry name" value="PAS_3"/>
    <property type="match status" value="2"/>
</dbReference>
<dbReference type="InterPro" id="IPR035919">
    <property type="entry name" value="EAL_sf"/>
</dbReference>
<dbReference type="InterPro" id="IPR052155">
    <property type="entry name" value="Biofilm_reg_signaling"/>
</dbReference>
<feature type="domain" description="PAC" evidence="3">
    <location>
        <begin position="372"/>
        <end position="423"/>
    </location>
</feature>
<dbReference type="InterPro" id="IPR000014">
    <property type="entry name" value="PAS"/>
</dbReference>
<dbReference type="InterPro" id="IPR001610">
    <property type="entry name" value="PAC"/>
</dbReference>
<dbReference type="InterPro" id="IPR035965">
    <property type="entry name" value="PAS-like_dom_sf"/>
</dbReference>
<dbReference type="Proteomes" id="UP001526426">
    <property type="component" value="Unassembled WGS sequence"/>
</dbReference>
<dbReference type="Gene3D" id="3.30.70.270">
    <property type="match status" value="1"/>
</dbReference>
<dbReference type="PROSITE" id="PS50112">
    <property type="entry name" value="PAS"/>
    <property type="match status" value="1"/>
</dbReference>
<dbReference type="RefSeq" id="WP_265263500.1">
    <property type="nucleotide sequence ID" value="NZ_JAIHOM010000020.1"/>
</dbReference>
<dbReference type="SMART" id="SM00091">
    <property type="entry name" value="PAS"/>
    <property type="match status" value="2"/>
</dbReference>
<reference evidence="6 7" key="1">
    <citation type="submission" date="2021-08" db="EMBL/GenBank/DDBJ databases">
        <title>Draft genome sequence of Spirulina subsalsa with high tolerance to salinity and hype-accumulation of phycocyanin.</title>
        <authorList>
            <person name="Pei H."/>
            <person name="Jiang L."/>
        </authorList>
    </citation>
    <scope>NUCLEOTIDE SEQUENCE [LARGE SCALE GENOMIC DNA]</scope>
    <source>
        <strain evidence="6 7">FACHB-351</strain>
    </source>
</reference>
<dbReference type="CDD" id="cd01948">
    <property type="entry name" value="EAL"/>
    <property type="match status" value="1"/>
</dbReference>
<dbReference type="PROSITE" id="PS50113">
    <property type="entry name" value="PAC"/>
    <property type="match status" value="2"/>
</dbReference>
<dbReference type="SUPFAM" id="SSF55785">
    <property type="entry name" value="PYP-like sensor domain (PAS domain)"/>
    <property type="match status" value="2"/>
</dbReference>
<evidence type="ECO:0000259" key="2">
    <source>
        <dbReference type="PROSITE" id="PS50112"/>
    </source>
</evidence>
<dbReference type="InterPro" id="IPR001633">
    <property type="entry name" value="EAL_dom"/>
</dbReference>
<dbReference type="InterPro" id="IPR029787">
    <property type="entry name" value="Nucleotide_cyclase"/>
</dbReference>
<keyword evidence="7" id="KW-1185">Reference proteome</keyword>
<dbReference type="CDD" id="cd00130">
    <property type="entry name" value="PAS"/>
    <property type="match status" value="2"/>
</dbReference>
<dbReference type="Gene3D" id="3.20.20.450">
    <property type="entry name" value="EAL domain"/>
    <property type="match status" value="1"/>
</dbReference>
<dbReference type="InterPro" id="IPR000700">
    <property type="entry name" value="PAS-assoc_C"/>
</dbReference>
<dbReference type="Gene3D" id="3.30.450.20">
    <property type="entry name" value="PAS domain"/>
    <property type="match status" value="2"/>
</dbReference>
<dbReference type="SMART" id="SM00062">
    <property type="entry name" value="PBPb"/>
    <property type="match status" value="1"/>
</dbReference>
<feature type="domain" description="PAS" evidence="2">
    <location>
        <begin position="424"/>
        <end position="494"/>
    </location>
</feature>
<dbReference type="Pfam" id="PF00990">
    <property type="entry name" value="GGDEF"/>
    <property type="match status" value="1"/>
</dbReference>
<feature type="domain" description="EAL" evidence="4">
    <location>
        <begin position="725"/>
        <end position="979"/>
    </location>
</feature>
<dbReference type="PANTHER" id="PTHR44757:SF2">
    <property type="entry name" value="BIOFILM ARCHITECTURE MAINTENANCE PROTEIN MBAA"/>
    <property type="match status" value="1"/>
</dbReference>
<dbReference type="InterPro" id="IPR043128">
    <property type="entry name" value="Rev_trsase/Diguanyl_cyclase"/>
</dbReference>
<evidence type="ECO:0000313" key="6">
    <source>
        <dbReference type="EMBL" id="MCW6035786.1"/>
    </source>
</evidence>
<name>A0ABT3L2Q9_9CYAN</name>
<sequence>MSVFSLGVYAAHTDKGAEVVRVGVYQNPPKVFRDNTGNPGGFWVEILNEIARREHWALQYVPCEWERCLAEVEGGELDLMLDVAYSEERDRLFDFNQEVVLLSWSVVYSRAGLTLNSILDLDHKRVAVLRDSIHVPALESYTASFEVSPELVKVEDFKEMFQLLDQGEVDAGVVNHFFGQWIAPQYRVERTTILLNPSRLHFVTAKGQNRHLLKAIDHHLLNLLEDGNSTYYQARQQWLEPRKRWGWEEVRYLLLKVIVYAPLLGMGGVMLWNYALKQEIKQRQQAELALKKSEQRFHNMAANVPGAIFQYVLRSDGSDGVTYMSPGCYGLWEVEAAEVVENGRILWEMVHREDREAMYESVMQSAQTLQPWSWQWRIITPSGRLKWLEASAQPERRENGDVVWDTLITDVSDRKATEIALQKNEERLRLVTENMRDLVCLHDLEGCYVYVTPSCQTLLGYSPSELLGHSPYEFIHPEDGELVRQSTHYPAQQGLVRSPITYRARHKRGDWLWLETLTQPIFNERGEVQHLQTTSRDVSDRVRMEEALKHKALHDELTGLPNRSLLTERLDLAMKCLKRHPQRQFAVLFLDLDQFKVVNDSLGHCVGDNLLVAVGQLLKELIRETDLPARLGGDEFVILLEELTEVEAAVRVAEQILLALRSPLKLGEREVFITTSIGIVIGTSDYHRPEELLRDADLAMYRAKQNGRGNYAIFDPTLHQQVLQRLQIENDLRKALEQEEFILYYQPIIHLASQKVRGFEALIRWQHPQRGFIPPDQFITIAEETGLITPIGLWVLQTACHQLAIWQAQCPQQGLKMSVNLSVSQLDSQLLTQLDEVLTRYALPRNSLVLEITESMLVENVNANYELLNQVKARGVGLSIDDFGTGYSSLSYLHCLPVDALKIDRAFVSPHGVDARNQIIAESIVALSNLLELNAIAEGIETPEQLEWLKILGCEFGQGFFFSPPLPPEQATHFLTECCEIPLSQLQGGDG</sequence>
<protein>
    <submittedName>
        <fullName evidence="6">EAL domain-containing protein</fullName>
    </submittedName>
</protein>
<dbReference type="Pfam" id="PF00563">
    <property type="entry name" value="EAL"/>
    <property type="match status" value="1"/>
</dbReference>
<evidence type="ECO:0000259" key="4">
    <source>
        <dbReference type="PROSITE" id="PS50883"/>
    </source>
</evidence>
<dbReference type="SUPFAM" id="SSF53850">
    <property type="entry name" value="Periplasmic binding protein-like II"/>
    <property type="match status" value="1"/>
</dbReference>
<dbReference type="PROSITE" id="PS50883">
    <property type="entry name" value="EAL"/>
    <property type="match status" value="1"/>
</dbReference>
<dbReference type="SMART" id="SM00267">
    <property type="entry name" value="GGDEF"/>
    <property type="match status" value="1"/>
</dbReference>
<dbReference type="PROSITE" id="PS50887">
    <property type="entry name" value="GGDEF"/>
    <property type="match status" value="1"/>
</dbReference>
<feature type="domain" description="PAC" evidence="3">
    <location>
        <begin position="498"/>
        <end position="550"/>
    </location>
</feature>
<evidence type="ECO:0000259" key="5">
    <source>
        <dbReference type="PROSITE" id="PS50887"/>
    </source>
</evidence>
<dbReference type="InterPro" id="IPR000160">
    <property type="entry name" value="GGDEF_dom"/>
</dbReference>
<dbReference type="SUPFAM" id="SSF141868">
    <property type="entry name" value="EAL domain-like"/>
    <property type="match status" value="1"/>
</dbReference>
<dbReference type="InterPro" id="IPR001638">
    <property type="entry name" value="Solute-binding_3/MltF_N"/>
</dbReference>
<evidence type="ECO:0000256" key="1">
    <source>
        <dbReference type="SAM" id="Coils"/>
    </source>
</evidence>
<dbReference type="Pfam" id="PF00497">
    <property type="entry name" value="SBP_bac_3"/>
    <property type="match status" value="1"/>
</dbReference>
<dbReference type="NCBIfam" id="TIGR00229">
    <property type="entry name" value="sensory_box"/>
    <property type="match status" value="2"/>
</dbReference>
<comment type="caution">
    <text evidence="6">The sequence shown here is derived from an EMBL/GenBank/DDBJ whole genome shotgun (WGS) entry which is preliminary data.</text>
</comment>
<accession>A0ABT3L2Q9</accession>
<proteinExistence type="predicted"/>
<dbReference type="Gene3D" id="3.40.190.10">
    <property type="entry name" value="Periplasmic binding protein-like II"/>
    <property type="match status" value="2"/>
</dbReference>
<feature type="coiled-coil region" evidence="1">
    <location>
        <begin position="276"/>
        <end position="303"/>
    </location>
</feature>
<organism evidence="6 7">
    <name type="scientific">Spirulina subsalsa FACHB-351</name>
    <dbReference type="NCBI Taxonomy" id="234711"/>
    <lineage>
        <taxon>Bacteria</taxon>
        <taxon>Bacillati</taxon>
        <taxon>Cyanobacteriota</taxon>
        <taxon>Cyanophyceae</taxon>
        <taxon>Spirulinales</taxon>
        <taxon>Spirulinaceae</taxon>
        <taxon>Spirulina</taxon>
    </lineage>
</organism>
<evidence type="ECO:0000259" key="3">
    <source>
        <dbReference type="PROSITE" id="PS50113"/>
    </source>
</evidence>
<dbReference type="SMART" id="SM00086">
    <property type="entry name" value="PAC"/>
    <property type="match status" value="2"/>
</dbReference>
<keyword evidence="1" id="KW-0175">Coiled coil</keyword>
<dbReference type="SUPFAM" id="SSF55073">
    <property type="entry name" value="Nucleotide cyclase"/>
    <property type="match status" value="1"/>
</dbReference>
<dbReference type="PANTHER" id="PTHR44757">
    <property type="entry name" value="DIGUANYLATE CYCLASE DGCP"/>
    <property type="match status" value="1"/>
</dbReference>
<gene>
    <name evidence="6" type="ORF">K4A83_05795</name>
</gene>